<keyword evidence="3" id="KW-1185">Reference proteome</keyword>
<sequence length="111" mass="11440">MAALGVIGILLQCVLVYVQQATGVSAAGAGAESSLTPCPQNCQACNYKRCTQCMSTGAGLLDHYPNAKGECRRCAVAGCDLSVGCTTLGRCKACLQGYTLESGTCINRQPT</sequence>
<comment type="caution">
    <text evidence="2">The sequence shown here is derived from an EMBL/GenBank/DDBJ whole genome shotgun (WGS) entry which is preliminary data.</text>
</comment>
<reference evidence="2" key="1">
    <citation type="journal article" date="2019" name="Plant J.">
        <title>Chlorella vulgaris genome assembly and annotation reveals the molecular basis for metabolic acclimation to high light conditions.</title>
        <authorList>
            <person name="Cecchin M."/>
            <person name="Marcolungo L."/>
            <person name="Rossato M."/>
            <person name="Girolomoni L."/>
            <person name="Cosentino E."/>
            <person name="Cuine S."/>
            <person name="Li-Beisson Y."/>
            <person name="Delledonne M."/>
            <person name="Ballottari M."/>
        </authorList>
    </citation>
    <scope>NUCLEOTIDE SEQUENCE</scope>
    <source>
        <strain evidence="2">211/11P</strain>
    </source>
</reference>
<organism evidence="2 3">
    <name type="scientific">Chlorella vulgaris</name>
    <name type="common">Green alga</name>
    <dbReference type="NCBI Taxonomy" id="3077"/>
    <lineage>
        <taxon>Eukaryota</taxon>
        <taxon>Viridiplantae</taxon>
        <taxon>Chlorophyta</taxon>
        <taxon>core chlorophytes</taxon>
        <taxon>Trebouxiophyceae</taxon>
        <taxon>Chlorellales</taxon>
        <taxon>Chlorellaceae</taxon>
        <taxon>Chlorella clade</taxon>
        <taxon>Chlorella</taxon>
    </lineage>
</organism>
<feature type="chain" id="PRO_5038964048" description="Variant-specific surface protein" evidence="1">
    <location>
        <begin position="27"/>
        <end position="111"/>
    </location>
</feature>
<keyword evidence="1" id="KW-0732">Signal</keyword>
<dbReference type="EMBL" id="SIDB01000003">
    <property type="protein sequence ID" value="KAI3434743.1"/>
    <property type="molecule type" value="Genomic_DNA"/>
</dbReference>
<feature type="signal peptide" evidence="1">
    <location>
        <begin position="1"/>
        <end position="26"/>
    </location>
</feature>
<reference evidence="2" key="2">
    <citation type="submission" date="2020-11" db="EMBL/GenBank/DDBJ databases">
        <authorList>
            <person name="Cecchin M."/>
            <person name="Marcolungo L."/>
            <person name="Rossato M."/>
            <person name="Girolomoni L."/>
            <person name="Cosentino E."/>
            <person name="Cuine S."/>
            <person name="Li-Beisson Y."/>
            <person name="Delledonne M."/>
            <person name="Ballottari M."/>
        </authorList>
    </citation>
    <scope>NUCLEOTIDE SEQUENCE</scope>
    <source>
        <strain evidence="2">211/11P</strain>
        <tissue evidence="2">Whole cell</tissue>
    </source>
</reference>
<dbReference type="AlphaFoldDB" id="A0A9D4TUK3"/>
<accession>A0A9D4TUK3</accession>
<protein>
    <recommendedName>
        <fullName evidence="4">Variant-specific surface protein</fullName>
    </recommendedName>
</protein>
<proteinExistence type="predicted"/>
<name>A0A9D4TUK3_CHLVU</name>
<evidence type="ECO:0000313" key="3">
    <source>
        <dbReference type="Proteomes" id="UP001055712"/>
    </source>
</evidence>
<dbReference type="Proteomes" id="UP001055712">
    <property type="component" value="Unassembled WGS sequence"/>
</dbReference>
<evidence type="ECO:0008006" key="4">
    <source>
        <dbReference type="Google" id="ProtNLM"/>
    </source>
</evidence>
<evidence type="ECO:0000313" key="2">
    <source>
        <dbReference type="EMBL" id="KAI3434743.1"/>
    </source>
</evidence>
<gene>
    <name evidence="2" type="ORF">D9Q98_002803</name>
</gene>
<evidence type="ECO:0000256" key="1">
    <source>
        <dbReference type="SAM" id="SignalP"/>
    </source>
</evidence>